<dbReference type="PANTHER" id="PTHR12496">
    <property type="entry name" value="CGI-41 METHYLTRANSFERASE"/>
    <property type="match status" value="1"/>
</dbReference>
<evidence type="ECO:0000313" key="3">
    <source>
        <dbReference type="WBParaSite" id="SVE_1005400.1"/>
    </source>
</evidence>
<dbReference type="InterPro" id="IPR025714">
    <property type="entry name" value="Methyltranfer_dom"/>
</dbReference>
<organism evidence="2 3">
    <name type="scientific">Strongyloides venezuelensis</name>
    <name type="common">Threadworm</name>
    <dbReference type="NCBI Taxonomy" id="75913"/>
    <lineage>
        <taxon>Eukaryota</taxon>
        <taxon>Metazoa</taxon>
        <taxon>Ecdysozoa</taxon>
        <taxon>Nematoda</taxon>
        <taxon>Chromadorea</taxon>
        <taxon>Rhabditida</taxon>
        <taxon>Tylenchina</taxon>
        <taxon>Panagrolaimomorpha</taxon>
        <taxon>Strongyloidoidea</taxon>
        <taxon>Strongyloididae</taxon>
        <taxon>Strongyloides</taxon>
    </lineage>
</organism>
<reference evidence="2" key="1">
    <citation type="submission" date="2014-07" db="EMBL/GenBank/DDBJ databases">
        <authorList>
            <person name="Martin A.A"/>
            <person name="De Silva N."/>
        </authorList>
    </citation>
    <scope>NUCLEOTIDE SEQUENCE</scope>
</reference>
<dbReference type="STRING" id="75913.A0A0K0FM27"/>
<keyword evidence="2" id="KW-1185">Reference proteome</keyword>
<feature type="domain" description="Methyltransferase" evidence="1">
    <location>
        <begin position="116"/>
        <end position="268"/>
    </location>
</feature>
<sequence>MERELVKEIHEFLKNYGNYADLYMLDFYIEKQWSSIPKQWQSFFESKKDKIDDIALYILDTTNNKFDNEAPTTLLKIKSDIKNILGTLFTDKTFYQTGKCDFSKIPKPLLTKIKQKKLHELQYLVPLIKHLYTVSNSSFNQIVDYGAGIGHLSRILAYCLKDYVDVEISTVEGNDKFVEKSIELDKIFENKLKFLKKEVSNFKIERESKLISDNNDFSSQNGNISCKKLILGLHTCGDFASTLIKHYYINADAAALVNVGCCYHKLNNGSDMKYRQIYDATEDKVHENYSYPMSNEKDIFPPLSYAARELACHGLKQFKEKLNNSKNLHLSFKINLFRAKLEQLIFSITSEKKYRHLGFHSVPYSDNLSFEEYIEKALINQEEIIDKINLFKRENYEKFIEMIQININDIWKIFILYVIRLSIAPIIEVVILIDRIIFLKERGINSYLIDLFDQRISPRCYAIVSFKK</sequence>
<dbReference type="PANTHER" id="PTHR12496:SF2">
    <property type="entry name" value="METHYLTRANSFERASE-LIKE PROTEIN 25B"/>
    <property type="match status" value="1"/>
</dbReference>
<dbReference type="Proteomes" id="UP000035680">
    <property type="component" value="Unassembled WGS sequence"/>
</dbReference>
<name>A0A0K0FM27_STRVS</name>
<reference evidence="3" key="2">
    <citation type="submission" date="2015-08" db="UniProtKB">
        <authorList>
            <consortium name="WormBaseParasite"/>
        </authorList>
    </citation>
    <scope>IDENTIFICATION</scope>
</reference>
<dbReference type="InterPro" id="IPR052220">
    <property type="entry name" value="METTL25"/>
</dbReference>
<protein>
    <submittedName>
        <fullName evidence="3">Protein RRNAD1 (inferred by orthology to a human protein)</fullName>
    </submittedName>
</protein>
<accession>A0A0K0FM27</accession>
<dbReference type="Pfam" id="PF13679">
    <property type="entry name" value="Methyltransf_32"/>
    <property type="match status" value="1"/>
</dbReference>
<proteinExistence type="predicted"/>
<dbReference type="AlphaFoldDB" id="A0A0K0FM27"/>
<evidence type="ECO:0000259" key="1">
    <source>
        <dbReference type="Pfam" id="PF13679"/>
    </source>
</evidence>
<dbReference type="WBParaSite" id="SVE_1005400.1">
    <property type="protein sequence ID" value="SVE_1005400.1"/>
    <property type="gene ID" value="SVE_1005400"/>
</dbReference>
<evidence type="ECO:0000313" key="2">
    <source>
        <dbReference type="Proteomes" id="UP000035680"/>
    </source>
</evidence>